<name>A0ABQ2XRJ0_9BURK</name>
<keyword evidence="1" id="KW-1133">Transmembrane helix</keyword>
<feature type="transmembrane region" description="Helical" evidence="1">
    <location>
        <begin position="143"/>
        <end position="165"/>
    </location>
</feature>
<comment type="caution">
    <text evidence="3">The sequence shown here is derived from an EMBL/GenBank/DDBJ whole genome shotgun (WGS) entry which is preliminary data.</text>
</comment>
<keyword evidence="4" id="KW-1185">Reference proteome</keyword>
<reference evidence="4" key="1">
    <citation type="journal article" date="2019" name="Int. J. Syst. Evol. Microbiol.">
        <title>The Global Catalogue of Microorganisms (GCM) 10K type strain sequencing project: providing services to taxonomists for standard genome sequencing and annotation.</title>
        <authorList>
            <consortium name="The Broad Institute Genomics Platform"/>
            <consortium name="The Broad Institute Genome Sequencing Center for Infectious Disease"/>
            <person name="Wu L."/>
            <person name="Ma J."/>
        </authorList>
    </citation>
    <scope>NUCLEOTIDE SEQUENCE [LARGE SCALE GENOMIC DNA]</scope>
    <source>
        <strain evidence="4">KCTC 23917</strain>
    </source>
</reference>
<dbReference type="PANTHER" id="PTHR42208">
    <property type="entry name" value="HEAVY METAL TRANSPORTER-RELATED"/>
    <property type="match status" value="1"/>
</dbReference>
<accession>A0ABQ2XRJ0</accession>
<dbReference type="PANTHER" id="PTHR42208:SF1">
    <property type="entry name" value="HEAVY METAL TRANSPORTER"/>
    <property type="match status" value="1"/>
</dbReference>
<evidence type="ECO:0000313" key="4">
    <source>
        <dbReference type="Proteomes" id="UP000653343"/>
    </source>
</evidence>
<evidence type="ECO:0000313" key="3">
    <source>
        <dbReference type="EMBL" id="GGX30087.1"/>
    </source>
</evidence>
<dbReference type="EMBL" id="BMYU01000001">
    <property type="protein sequence ID" value="GGX30087.1"/>
    <property type="molecule type" value="Genomic_DNA"/>
</dbReference>
<sequence>MLTIPLLTAAASAGLLGGIHCAAMCGSLTSLLMRPQTTSQKVIAIVNAKQAYSGATKFWLHTGRLSVYMSAGGVLGLAGQKGLFFFGGKTHIAVMIAGYLALAILGLRLTGVSIPNFRLPSGFATWQERSLDAAQRIIQRQPYIAGLLWGTLPCGLLYAVVPLAIFSGDMLSGALLMAVFGLCALPHLLVSQKLLTVIGLQEKRKWFSLGAGLLLIGLAVAGIAGIQSGHMPDWLCVVPPK</sequence>
<feature type="transmembrane region" description="Helical" evidence="1">
    <location>
        <begin position="206"/>
        <end position="226"/>
    </location>
</feature>
<proteinExistence type="predicted"/>
<gene>
    <name evidence="3" type="ORF">GCM10010946_03840</name>
</gene>
<keyword evidence="1" id="KW-0812">Transmembrane</keyword>
<evidence type="ECO:0000259" key="2">
    <source>
        <dbReference type="Pfam" id="PF13386"/>
    </source>
</evidence>
<protein>
    <recommendedName>
        <fullName evidence="2">Urease accessory protein UreH-like transmembrane domain-containing protein</fullName>
    </recommendedName>
</protein>
<dbReference type="Proteomes" id="UP000653343">
    <property type="component" value="Unassembled WGS sequence"/>
</dbReference>
<keyword evidence="1" id="KW-0472">Membrane</keyword>
<feature type="transmembrane region" description="Helical" evidence="1">
    <location>
        <begin position="171"/>
        <end position="190"/>
    </location>
</feature>
<feature type="transmembrane region" description="Helical" evidence="1">
    <location>
        <begin position="92"/>
        <end position="111"/>
    </location>
</feature>
<evidence type="ECO:0000256" key="1">
    <source>
        <dbReference type="SAM" id="Phobius"/>
    </source>
</evidence>
<feature type="domain" description="Urease accessory protein UreH-like transmembrane" evidence="2">
    <location>
        <begin position="10"/>
        <end position="218"/>
    </location>
</feature>
<dbReference type="Pfam" id="PF13386">
    <property type="entry name" value="DsbD_2"/>
    <property type="match status" value="1"/>
</dbReference>
<dbReference type="InterPro" id="IPR039447">
    <property type="entry name" value="UreH-like_TM_dom"/>
</dbReference>
<organism evidence="3 4">
    <name type="scientific">Undibacterium squillarum</name>
    <dbReference type="NCBI Taxonomy" id="1131567"/>
    <lineage>
        <taxon>Bacteria</taxon>
        <taxon>Pseudomonadati</taxon>
        <taxon>Pseudomonadota</taxon>
        <taxon>Betaproteobacteria</taxon>
        <taxon>Burkholderiales</taxon>
        <taxon>Oxalobacteraceae</taxon>
        <taxon>Undibacterium</taxon>
    </lineage>
</organism>
<dbReference type="RefSeq" id="WP_189355316.1">
    <property type="nucleotide sequence ID" value="NZ_BMYU01000001.1"/>
</dbReference>